<evidence type="ECO:0000256" key="10">
    <source>
        <dbReference type="ARBA" id="ARBA00049681"/>
    </source>
</evidence>
<dbReference type="GO" id="GO:0072377">
    <property type="term" value="P:blood coagulation, common pathway"/>
    <property type="evidence" value="ECO:0007669"/>
    <property type="project" value="TreeGrafter"/>
</dbReference>
<keyword evidence="6" id="KW-1064">Adaptive immunity</keyword>
<dbReference type="GO" id="GO:0070527">
    <property type="term" value="P:platelet aggregation"/>
    <property type="evidence" value="ECO:0007669"/>
    <property type="project" value="TreeGrafter"/>
</dbReference>
<organism evidence="12 13">
    <name type="scientific">Mola mola</name>
    <name type="common">Ocean sunfish</name>
    <name type="synonym">Tetraodon mola</name>
    <dbReference type="NCBI Taxonomy" id="94237"/>
    <lineage>
        <taxon>Eukaryota</taxon>
        <taxon>Metazoa</taxon>
        <taxon>Chordata</taxon>
        <taxon>Craniata</taxon>
        <taxon>Vertebrata</taxon>
        <taxon>Euteleostomi</taxon>
        <taxon>Actinopterygii</taxon>
        <taxon>Neopterygii</taxon>
        <taxon>Teleostei</taxon>
        <taxon>Neoteleostei</taxon>
        <taxon>Acanthomorphata</taxon>
        <taxon>Eupercaria</taxon>
        <taxon>Tetraodontiformes</taxon>
        <taxon>Molidae</taxon>
        <taxon>Mola</taxon>
    </lineage>
</organism>
<evidence type="ECO:0000256" key="6">
    <source>
        <dbReference type="ARBA" id="ARBA00023130"/>
    </source>
</evidence>
<dbReference type="InterPro" id="IPR020837">
    <property type="entry name" value="Fibrinogen_CS"/>
</dbReference>
<keyword evidence="4" id="KW-0391">Immunity</keyword>
<keyword evidence="7" id="KW-1015">Disulfide bond</keyword>
<dbReference type="PROSITE" id="PS51406">
    <property type="entry name" value="FIBRINOGEN_C_2"/>
    <property type="match status" value="1"/>
</dbReference>
<dbReference type="Ensembl" id="ENSMMOT00000001843.1">
    <property type="protein sequence ID" value="ENSMMOP00000001809.1"/>
    <property type="gene ID" value="ENSMMOG00000001517.1"/>
</dbReference>
<evidence type="ECO:0000256" key="7">
    <source>
        <dbReference type="ARBA" id="ARBA00023157"/>
    </source>
</evidence>
<dbReference type="InterPro" id="IPR037579">
    <property type="entry name" value="FIB_ANG-like"/>
</dbReference>
<comment type="subcellular location">
    <subcellularLocation>
        <location evidence="1">Secreted</location>
    </subcellularLocation>
</comment>
<evidence type="ECO:0000313" key="13">
    <source>
        <dbReference type="Proteomes" id="UP000261620"/>
    </source>
</evidence>
<dbReference type="STRING" id="94237.ENSMMOP00000001809"/>
<comment type="function">
    <text evidence="9">Immune suppressive molecule that inhibits antigen-specific T-cell activation by acting as a major ligand of LAG3. Responsible for LAG3 T-cell inhibitory function. Binds LAG3 independently from MHC class II (MHC-II). Secreted by, and promotes growth of, hepatocytes.</text>
</comment>
<dbReference type="GO" id="GO:0034116">
    <property type="term" value="P:positive regulation of heterotypic cell-cell adhesion"/>
    <property type="evidence" value="ECO:0007669"/>
    <property type="project" value="TreeGrafter"/>
</dbReference>
<dbReference type="Pfam" id="PF00147">
    <property type="entry name" value="Fibrinogen_C"/>
    <property type="match status" value="1"/>
</dbReference>
<dbReference type="GO" id="GO:0005201">
    <property type="term" value="F:extracellular matrix structural constituent"/>
    <property type="evidence" value="ECO:0007669"/>
    <property type="project" value="TreeGrafter"/>
</dbReference>
<dbReference type="PROSITE" id="PS00514">
    <property type="entry name" value="FIBRINOGEN_C_1"/>
    <property type="match status" value="1"/>
</dbReference>
<dbReference type="PANTHER" id="PTHR47221">
    <property type="entry name" value="FIBRINOGEN ALPHA CHAIN"/>
    <property type="match status" value="1"/>
</dbReference>
<evidence type="ECO:0000313" key="12">
    <source>
        <dbReference type="Ensembl" id="ENSMMOP00000001809.1"/>
    </source>
</evidence>
<evidence type="ECO:0000256" key="4">
    <source>
        <dbReference type="ARBA" id="ARBA00022859"/>
    </source>
</evidence>
<name>A0A3Q3W0D5_MOLML</name>
<keyword evidence="2" id="KW-0964">Secreted</keyword>
<dbReference type="NCBIfam" id="NF040941">
    <property type="entry name" value="GGGWT_bact"/>
    <property type="match status" value="1"/>
</dbReference>
<evidence type="ECO:0000259" key="11">
    <source>
        <dbReference type="PROSITE" id="PS51406"/>
    </source>
</evidence>
<evidence type="ECO:0000256" key="5">
    <source>
        <dbReference type="ARBA" id="ARBA00023054"/>
    </source>
</evidence>
<keyword evidence="3" id="KW-0732">Signal</keyword>
<keyword evidence="5" id="KW-0175">Coiled coil</keyword>
<dbReference type="SMART" id="SM00186">
    <property type="entry name" value="FBG"/>
    <property type="match status" value="1"/>
</dbReference>
<dbReference type="SUPFAM" id="SSF56496">
    <property type="entry name" value="Fibrinogen C-terminal domain-like"/>
    <property type="match status" value="1"/>
</dbReference>
<reference evidence="12" key="1">
    <citation type="submission" date="2025-08" db="UniProtKB">
        <authorList>
            <consortium name="Ensembl"/>
        </authorList>
    </citation>
    <scope>IDENTIFICATION</scope>
</reference>
<dbReference type="GO" id="GO:0002250">
    <property type="term" value="P:adaptive immune response"/>
    <property type="evidence" value="ECO:0007669"/>
    <property type="project" value="UniProtKB-KW"/>
</dbReference>
<evidence type="ECO:0000256" key="8">
    <source>
        <dbReference type="ARBA" id="ARBA00039489"/>
    </source>
</evidence>
<sequence length="283" mass="32712">MIHLREQEKLLKDQLQKQELLLTRLRTLNQPMHLCMGVSDCSQIFRSGSKPSGLYNIKPQGSPFPFRVRCDMSDGGGWIVMQRRNNGTENFNRSWEDYKNGFGDMDAESGELWLGNDNLHYITTQGNYSLRINLEDFDSNQRFAEYKNFKVANEKDHYQLSFGTYVGTAGDALSGRYQVGVSEWASHQGIEFSTYDKDNDNYKENCALEDKGGWWFNRCHSAHLNGIYYPSGHYSALTDDGIVWYTWRGWWYSLKTTVMKLRPGDFKIDPVDDPNAFHSTILS</sequence>
<dbReference type="AlphaFoldDB" id="A0A3Q3W0D5"/>
<keyword evidence="13" id="KW-1185">Reference proteome</keyword>
<evidence type="ECO:0000256" key="1">
    <source>
        <dbReference type="ARBA" id="ARBA00004613"/>
    </source>
</evidence>
<dbReference type="InterPro" id="IPR036056">
    <property type="entry name" value="Fibrinogen-like_C"/>
</dbReference>
<dbReference type="CDD" id="cd00087">
    <property type="entry name" value="FReD"/>
    <property type="match status" value="1"/>
</dbReference>
<reference evidence="12" key="2">
    <citation type="submission" date="2025-09" db="UniProtKB">
        <authorList>
            <consortium name="Ensembl"/>
        </authorList>
    </citation>
    <scope>IDENTIFICATION</scope>
</reference>
<dbReference type="GO" id="GO:0030674">
    <property type="term" value="F:protein-macromolecule adaptor activity"/>
    <property type="evidence" value="ECO:0007669"/>
    <property type="project" value="TreeGrafter"/>
</dbReference>
<dbReference type="OMA" id="ASHQGIK"/>
<dbReference type="FunFam" id="3.90.215.10:FF:000001">
    <property type="entry name" value="Tenascin isoform 1"/>
    <property type="match status" value="1"/>
</dbReference>
<dbReference type="Proteomes" id="UP000261620">
    <property type="component" value="Unplaced"/>
</dbReference>
<evidence type="ECO:0000256" key="3">
    <source>
        <dbReference type="ARBA" id="ARBA00022729"/>
    </source>
</evidence>
<feature type="domain" description="Fibrinogen C-terminal" evidence="11">
    <location>
        <begin position="32"/>
        <end position="265"/>
    </location>
</feature>
<accession>A0A3Q3W0D5</accession>
<evidence type="ECO:0000256" key="2">
    <source>
        <dbReference type="ARBA" id="ARBA00022525"/>
    </source>
</evidence>
<comment type="subunit">
    <text evidence="10">Homodimer. Interacts (via the Fibrinogen C-terminal domain) with LAG3 (via Ig-like domains 1 and 2).</text>
</comment>
<dbReference type="PANTHER" id="PTHR47221:SF8">
    <property type="entry name" value="FIBRINOGEN LIKE 1A"/>
    <property type="match status" value="1"/>
</dbReference>
<dbReference type="GO" id="GO:0005577">
    <property type="term" value="C:fibrinogen complex"/>
    <property type="evidence" value="ECO:0007669"/>
    <property type="project" value="TreeGrafter"/>
</dbReference>
<protein>
    <recommendedName>
        <fullName evidence="8">Fibrinogen-like protein 1</fullName>
    </recommendedName>
</protein>
<evidence type="ECO:0000256" key="9">
    <source>
        <dbReference type="ARBA" id="ARBA00049639"/>
    </source>
</evidence>
<dbReference type="InterPro" id="IPR014716">
    <property type="entry name" value="Fibrinogen_a/b/g_C_1"/>
</dbReference>
<dbReference type="GO" id="GO:0042730">
    <property type="term" value="P:fibrinolysis"/>
    <property type="evidence" value="ECO:0007669"/>
    <property type="project" value="TreeGrafter"/>
</dbReference>
<dbReference type="InterPro" id="IPR002181">
    <property type="entry name" value="Fibrinogen_a/b/g_C_dom"/>
</dbReference>
<proteinExistence type="predicted"/>
<dbReference type="Gene3D" id="3.90.215.10">
    <property type="entry name" value="Gamma Fibrinogen, chain A, domain 1"/>
    <property type="match status" value="1"/>
</dbReference>